<feature type="region of interest" description="Disordered" evidence="1">
    <location>
        <begin position="16"/>
        <end position="155"/>
    </location>
</feature>
<dbReference type="EMBL" id="MU001633">
    <property type="protein sequence ID" value="KAF2485526.1"/>
    <property type="molecule type" value="Genomic_DNA"/>
</dbReference>
<evidence type="ECO:0000313" key="3">
    <source>
        <dbReference type="Proteomes" id="UP000799767"/>
    </source>
</evidence>
<feature type="compositionally biased region" description="Pro residues" evidence="1">
    <location>
        <begin position="70"/>
        <end position="80"/>
    </location>
</feature>
<dbReference type="AlphaFoldDB" id="A0A6A6Q0L1"/>
<gene>
    <name evidence="2" type="ORF">BDY17DRAFT_293783</name>
</gene>
<dbReference type="GeneID" id="54474039"/>
<protein>
    <submittedName>
        <fullName evidence="2">Uncharacterized protein</fullName>
    </submittedName>
</protein>
<keyword evidence="3" id="KW-1185">Reference proteome</keyword>
<sequence length="155" mass="17061">MEWALTQDVTAVASESLQPDANTAAAQATDCTSRMSPNRSELAGHVHDSSSMSTLQRQQQPAHFTLRQQPPFPDPNPPLPHATLAVTNPSINHRATLRAARTPSPHHAGHQRTPSTEHTNHPHHQPPIELHARYPHQPNQNPCSLSVTDSPRRHA</sequence>
<feature type="compositionally biased region" description="Polar residues" evidence="1">
    <location>
        <begin position="16"/>
        <end position="39"/>
    </location>
</feature>
<proteinExistence type="predicted"/>
<evidence type="ECO:0000256" key="1">
    <source>
        <dbReference type="SAM" id="MobiDB-lite"/>
    </source>
</evidence>
<organism evidence="2 3">
    <name type="scientific">Neohortaea acidophila</name>
    <dbReference type="NCBI Taxonomy" id="245834"/>
    <lineage>
        <taxon>Eukaryota</taxon>
        <taxon>Fungi</taxon>
        <taxon>Dikarya</taxon>
        <taxon>Ascomycota</taxon>
        <taxon>Pezizomycotina</taxon>
        <taxon>Dothideomycetes</taxon>
        <taxon>Dothideomycetidae</taxon>
        <taxon>Mycosphaerellales</taxon>
        <taxon>Teratosphaeriaceae</taxon>
        <taxon>Neohortaea</taxon>
    </lineage>
</organism>
<evidence type="ECO:0000313" key="2">
    <source>
        <dbReference type="EMBL" id="KAF2485526.1"/>
    </source>
</evidence>
<dbReference type="Proteomes" id="UP000799767">
    <property type="component" value="Unassembled WGS sequence"/>
</dbReference>
<reference evidence="2" key="1">
    <citation type="journal article" date="2020" name="Stud. Mycol.">
        <title>101 Dothideomycetes genomes: a test case for predicting lifestyles and emergence of pathogens.</title>
        <authorList>
            <person name="Haridas S."/>
            <person name="Albert R."/>
            <person name="Binder M."/>
            <person name="Bloem J."/>
            <person name="Labutti K."/>
            <person name="Salamov A."/>
            <person name="Andreopoulos B."/>
            <person name="Baker S."/>
            <person name="Barry K."/>
            <person name="Bills G."/>
            <person name="Bluhm B."/>
            <person name="Cannon C."/>
            <person name="Castanera R."/>
            <person name="Culley D."/>
            <person name="Daum C."/>
            <person name="Ezra D."/>
            <person name="Gonzalez J."/>
            <person name="Henrissat B."/>
            <person name="Kuo A."/>
            <person name="Liang C."/>
            <person name="Lipzen A."/>
            <person name="Lutzoni F."/>
            <person name="Magnuson J."/>
            <person name="Mondo S."/>
            <person name="Nolan M."/>
            <person name="Ohm R."/>
            <person name="Pangilinan J."/>
            <person name="Park H.-J."/>
            <person name="Ramirez L."/>
            <person name="Alfaro M."/>
            <person name="Sun H."/>
            <person name="Tritt A."/>
            <person name="Yoshinaga Y."/>
            <person name="Zwiers L.-H."/>
            <person name="Turgeon B."/>
            <person name="Goodwin S."/>
            <person name="Spatafora J."/>
            <person name="Crous P."/>
            <person name="Grigoriev I."/>
        </authorList>
    </citation>
    <scope>NUCLEOTIDE SEQUENCE</scope>
    <source>
        <strain evidence="2">CBS 113389</strain>
    </source>
</reference>
<name>A0A6A6Q0L1_9PEZI</name>
<dbReference type="RefSeq" id="XP_033592095.1">
    <property type="nucleotide sequence ID" value="XM_033733037.1"/>
</dbReference>
<feature type="compositionally biased region" description="Polar residues" evidence="1">
    <location>
        <begin position="49"/>
        <end position="68"/>
    </location>
</feature>
<feature type="compositionally biased region" description="Polar residues" evidence="1">
    <location>
        <begin position="137"/>
        <end position="149"/>
    </location>
</feature>
<accession>A0A6A6Q0L1</accession>